<keyword evidence="1" id="KW-0479">Metal-binding</keyword>
<dbReference type="SMART" id="SM00906">
    <property type="entry name" value="Fungal_trans"/>
    <property type="match status" value="1"/>
</dbReference>
<keyword evidence="4" id="KW-0804">Transcription</keyword>
<dbReference type="PANTHER" id="PTHR47425">
    <property type="entry name" value="FARB-RELATED"/>
    <property type="match status" value="1"/>
</dbReference>
<dbReference type="Gene3D" id="4.10.240.10">
    <property type="entry name" value="Zn(2)-C6 fungal-type DNA-binding domain"/>
    <property type="match status" value="1"/>
</dbReference>
<dbReference type="PROSITE" id="PS50048">
    <property type="entry name" value="ZN2_CY6_FUNGAL_2"/>
    <property type="match status" value="1"/>
</dbReference>
<accession>A0ABR4KU40</accession>
<evidence type="ECO:0000259" key="7">
    <source>
        <dbReference type="PROSITE" id="PS50048"/>
    </source>
</evidence>
<dbReference type="EMBL" id="JBFXLR010000009">
    <property type="protein sequence ID" value="KAL2855804.1"/>
    <property type="molecule type" value="Genomic_DNA"/>
</dbReference>
<dbReference type="SUPFAM" id="SSF57701">
    <property type="entry name" value="Zn2/Cys6 DNA-binding domain"/>
    <property type="match status" value="1"/>
</dbReference>
<dbReference type="CDD" id="cd00067">
    <property type="entry name" value="GAL4"/>
    <property type="match status" value="1"/>
</dbReference>
<protein>
    <submittedName>
        <fullName evidence="8">Fungal-specific transcription factor domain-containing protein</fullName>
    </submittedName>
</protein>
<feature type="domain" description="Zn(2)-C6 fungal-type" evidence="7">
    <location>
        <begin position="20"/>
        <end position="52"/>
    </location>
</feature>
<dbReference type="PROSITE" id="PS00463">
    <property type="entry name" value="ZN2_CY6_FUNGAL_1"/>
    <property type="match status" value="1"/>
</dbReference>
<dbReference type="GeneID" id="98160068"/>
<dbReference type="Proteomes" id="UP001610444">
    <property type="component" value="Unassembled WGS sequence"/>
</dbReference>
<evidence type="ECO:0000256" key="4">
    <source>
        <dbReference type="ARBA" id="ARBA00023163"/>
    </source>
</evidence>
<dbReference type="CDD" id="cd12148">
    <property type="entry name" value="fungal_TF_MHR"/>
    <property type="match status" value="1"/>
</dbReference>
<reference evidence="8 9" key="1">
    <citation type="submission" date="2024-07" db="EMBL/GenBank/DDBJ databases">
        <title>Section-level genome sequencing and comparative genomics of Aspergillus sections Usti and Cavernicolus.</title>
        <authorList>
            <consortium name="Lawrence Berkeley National Laboratory"/>
            <person name="Nybo J.L."/>
            <person name="Vesth T.C."/>
            <person name="Theobald S."/>
            <person name="Frisvad J.C."/>
            <person name="Larsen T.O."/>
            <person name="Kjaerboelling I."/>
            <person name="Rothschild-Mancinelli K."/>
            <person name="Lyhne E.K."/>
            <person name="Kogle M.E."/>
            <person name="Barry K."/>
            <person name="Clum A."/>
            <person name="Na H."/>
            <person name="Ledsgaard L."/>
            <person name="Lin J."/>
            <person name="Lipzen A."/>
            <person name="Kuo A."/>
            <person name="Riley R."/>
            <person name="Mondo S."/>
            <person name="LaButti K."/>
            <person name="Haridas S."/>
            <person name="Pangalinan J."/>
            <person name="Salamov A.A."/>
            <person name="Simmons B.A."/>
            <person name="Magnuson J.K."/>
            <person name="Chen J."/>
            <person name="Drula E."/>
            <person name="Henrissat B."/>
            <person name="Wiebenga A."/>
            <person name="Lubbers R.J."/>
            <person name="Gomes A.C."/>
            <person name="Macurrencykelacurrency M.R."/>
            <person name="Stajich J."/>
            <person name="Grigoriev I.V."/>
            <person name="Mortensen U.H."/>
            <person name="De vries R.P."/>
            <person name="Baker S.E."/>
            <person name="Andersen M.R."/>
        </authorList>
    </citation>
    <scope>NUCLEOTIDE SEQUENCE [LARGE SCALE GENOMIC DNA]</scope>
    <source>
        <strain evidence="8 9">CBS 756.74</strain>
    </source>
</reference>
<name>A0ABR4KU40_9EURO</name>
<gene>
    <name evidence="8" type="ORF">BJX68DRAFT_264152</name>
</gene>
<evidence type="ECO:0000313" key="8">
    <source>
        <dbReference type="EMBL" id="KAL2855804.1"/>
    </source>
</evidence>
<evidence type="ECO:0000256" key="3">
    <source>
        <dbReference type="ARBA" id="ARBA00023125"/>
    </source>
</evidence>
<dbReference type="PANTHER" id="PTHR47425:SF2">
    <property type="entry name" value="FARB-RELATED"/>
    <property type="match status" value="1"/>
</dbReference>
<dbReference type="InterPro" id="IPR036864">
    <property type="entry name" value="Zn2-C6_fun-type_DNA-bd_sf"/>
</dbReference>
<feature type="region of interest" description="Disordered" evidence="6">
    <location>
        <begin position="90"/>
        <end position="119"/>
    </location>
</feature>
<proteinExistence type="predicted"/>
<evidence type="ECO:0000256" key="5">
    <source>
        <dbReference type="ARBA" id="ARBA00023242"/>
    </source>
</evidence>
<feature type="region of interest" description="Disordered" evidence="6">
    <location>
        <begin position="618"/>
        <end position="642"/>
    </location>
</feature>
<feature type="compositionally biased region" description="Polar residues" evidence="6">
    <location>
        <begin position="631"/>
        <end position="642"/>
    </location>
</feature>
<evidence type="ECO:0000313" key="9">
    <source>
        <dbReference type="Proteomes" id="UP001610444"/>
    </source>
</evidence>
<evidence type="ECO:0000256" key="2">
    <source>
        <dbReference type="ARBA" id="ARBA00023015"/>
    </source>
</evidence>
<dbReference type="InterPro" id="IPR001138">
    <property type="entry name" value="Zn2Cys6_DnaBD"/>
</dbReference>
<keyword evidence="2" id="KW-0805">Transcription regulation</keyword>
<dbReference type="RefSeq" id="XP_070902211.1">
    <property type="nucleotide sequence ID" value="XM_071044904.1"/>
</dbReference>
<evidence type="ECO:0000256" key="6">
    <source>
        <dbReference type="SAM" id="MobiDB-lite"/>
    </source>
</evidence>
<dbReference type="InterPro" id="IPR052761">
    <property type="entry name" value="Fungal_Detox/Toxin_TFs"/>
</dbReference>
<sequence>MASNEAASDRSSRRQRAPRACLSCRKRKVRCDVATRGQPCTNCSLDHATCEVKRRQQRRQLDVLITPQGIPLTPTAPPIAPAPRCNTVHVSGKSTELQPNPAERRHPESSEDDDQLAPFNFRTEDNTVHELLSRMKPCPQPYTFLNTEATLSCNSGIDTALTSDLATDTEPGIAPFTNWTNYPFICAKIDPDLPDCDLNLLQQRGCLSIPVRGLLNELIREYFLHVHPNLPVINEADFWDTYTNSRPEPIPLMLFQAMLFAACSFVGHACIKRLGFKSLRAARLAFYTRAKTLYDLEIHSGDVCCAQTALLLTYYVSPRNPTSNSYWLTIALHHARVIHAHRYYELKHYEKANLLKRIWWACVCRDRLLSLGLRRPFQISAHDFDFSQSPLTVSDFSDEIHRSLVYSADTKRVLIQLLYFQCELCVALTAGLTLLSPLTAAAIVDQDNLVNGVGELLQWYECTLTQLDYLTDEGTEHDSTVLYRNLLLIYYYSAQLALRNHALYLAMTNSPERSTGLTPGVSDQIKGITDCLLELGQRHLLGYLPITIAANIALPLAWYMIGTQVSCMEMAGATNHPPQIIYSRAFKILQMQYEGTDQVLDYIQTIIHQLRFEAGSAGAKATKTRRTSKTPPQSQPILQSHTTTAAQEDSVVIYSFAHCSPDEYVRISKTIDVSLAIGRFPERTDLPAALQALKPSIDTRLCRPLPFLGSSIEALASTRIYPASSNRSELDGISIETLLGNYGQWESTAVDPDGCLSESPPIEDTDTALVEQTTPEPFSVAEAFGMFSATSSAGDLDSLFPLDSTIDATEATGDATMINLFSYD</sequence>
<evidence type="ECO:0000256" key="1">
    <source>
        <dbReference type="ARBA" id="ARBA00022723"/>
    </source>
</evidence>
<keyword evidence="3" id="KW-0238">DNA-binding</keyword>
<dbReference type="Pfam" id="PF04082">
    <property type="entry name" value="Fungal_trans"/>
    <property type="match status" value="1"/>
</dbReference>
<keyword evidence="9" id="KW-1185">Reference proteome</keyword>
<dbReference type="SMART" id="SM00066">
    <property type="entry name" value="GAL4"/>
    <property type="match status" value="1"/>
</dbReference>
<dbReference type="InterPro" id="IPR007219">
    <property type="entry name" value="XnlR_reg_dom"/>
</dbReference>
<organism evidence="8 9">
    <name type="scientific">Aspergillus pseudodeflectus</name>
    <dbReference type="NCBI Taxonomy" id="176178"/>
    <lineage>
        <taxon>Eukaryota</taxon>
        <taxon>Fungi</taxon>
        <taxon>Dikarya</taxon>
        <taxon>Ascomycota</taxon>
        <taxon>Pezizomycotina</taxon>
        <taxon>Eurotiomycetes</taxon>
        <taxon>Eurotiomycetidae</taxon>
        <taxon>Eurotiales</taxon>
        <taxon>Aspergillaceae</taxon>
        <taxon>Aspergillus</taxon>
        <taxon>Aspergillus subgen. Nidulantes</taxon>
    </lineage>
</organism>
<keyword evidence="5" id="KW-0539">Nucleus</keyword>
<comment type="caution">
    <text evidence="8">The sequence shown here is derived from an EMBL/GenBank/DDBJ whole genome shotgun (WGS) entry which is preliminary data.</text>
</comment>
<dbReference type="Pfam" id="PF00172">
    <property type="entry name" value="Zn_clus"/>
    <property type="match status" value="1"/>
</dbReference>